<evidence type="ECO:0000313" key="2">
    <source>
        <dbReference type="EMBL" id="MBW0483490.1"/>
    </source>
</evidence>
<organism evidence="2 3">
    <name type="scientific">Austropuccinia psidii MF-1</name>
    <dbReference type="NCBI Taxonomy" id="1389203"/>
    <lineage>
        <taxon>Eukaryota</taxon>
        <taxon>Fungi</taxon>
        <taxon>Dikarya</taxon>
        <taxon>Basidiomycota</taxon>
        <taxon>Pucciniomycotina</taxon>
        <taxon>Pucciniomycetes</taxon>
        <taxon>Pucciniales</taxon>
        <taxon>Sphaerophragmiaceae</taxon>
        <taxon>Austropuccinia</taxon>
    </lineage>
</organism>
<reference evidence="2" key="1">
    <citation type="submission" date="2021-03" db="EMBL/GenBank/DDBJ databases">
        <title>Draft genome sequence of rust myrtle Austropuccinia psidii MF-1, a brazilian biotype.</title>
        <authorList>
            <person name="Quecine M.C."/>
            <person name="Pachon D.M.R."/>
            <person name="Bonatelli M.L."/>
            <person name="Correr F.H."/>
            <person name="Franceschini L.M."/>
            <person name="Leite T.F."/>
            <person name="Margarido G.R.A."/>
            <person name="Almeida C.A."/>
            <person name="Ferrarezi J.A."/>
            <person name="Labate C.A."/>
        </authorList>
    </citation>
    <scope>NUCLEOTIDE SEQUENCE</scope>
    <source>
        <strain evidence="2">MF-1</strain>
    </source>
</reference>
<evidence type="ECO:0000256" key="1">
    <source>
        <dbReference type="SAM" id="MobiDB-lite"/>
    </source>
</evidence>
<feature type="region of interest" description="Disordered" evidence="1">
    <location>
        <begin position="1"/>
        <end position="35"/>
    </location>
</feature>
<accession>A0A9Q3GYV3</accession>
<evidence type="ECO:0000313" key="3">
    <source>
        <dbReference type="Proteomes" id="UP000765509"/>
    </source>
</evidence>
<gene>
    <name evidence="2" type="ORF">O181_023205</name>
</gene>
<name>A0A9Q3GYV3_9BASI</name>
<proteinExistence type="predicted"/>
<dbReference type="Proteomes" id="UP000765509">
    <property type="component" value="Unassembled WGS sequence"/>
</dbReference>
<keyword evidence="3" id="KW-1185">Reference proteome</keyword>
<protein>
    <submittedName>
        <fullName evidence="2">Uncharacterized protein</fullName>
    </submittedName>
</protein>
<dbReference type="AlphaFoldDB" id="A0A9Q3GYV3"/>
<dbReference type="EMBL" id="AVOT02007249">
    <property type="protein sequence ID" value="MBW0483490.1"/>
    <property type="molecule type" value="Genomic_DNA"/>
</dbReference>
<comment type="caution">
    <text evidence="2">The sequence shown here is derived from an EMBL/GenBank/DDBJ whole genome shotgun (WGS) entry which is preliminary data.</text>
</comment>
<sequence length="120" mass="13604">MPVPNSYPEIKTRSQARPQAVLTPTPREPLDGTPAVPQLNANLDRGKMIEGEESSVWEEKGPTRSRYFSAVVGSFPGMSKTTFKGLGEDSEKEEERLLWKRHSLKTLRLSLLLWRLLKLL</sequence>